<dbReference type="Proteomes" id="UP001215598">
    <property type="component" value="Unassembled WGS sequence"/>
</dbReference>
<dbReference type="EMBL" id="JARKIB010000005">
    <property type="protein sequence ID" value="KAJ7779851.1"/>
    <property type="molecule type" value="Genomic_DNA"/>
</dbReference>
<organism evidence="1 2">
    <name type="scientific">Mycena metata</name>
    <dbReference type="NCBI Taxonomy" id="1033252"/>
    <lineage>
        <taxon>Eukaryota</taxon>
        <taxon>Fungi</taxon>
        <taxon>Dikarya</taxon>
        <taxon>Basidiomycota</taxon>
        <taxon>Agaricomycotina</taxon>
        <taxon>Agaricomycetes</taxon>
        <taxon>Agaricomycetidae</taxon>
        <taxon>Agaricales</taxon>
        <taxon>Marasmiineae</taxon>
        <taxon>Mycenaceae</taxon>
        <taxon>Mycena</taxon>
    </lineage>
</organism>
<evidence type="ECO:0000313" key="1">
    <source>
        <dbReference type="EMBL" id="KAJ7779851.1"/>
    </source>
</evidence>
<comment type="caution">
    <text evidence="1">The sequence shown here is derived from an EMBL/GenBank/DDBJ whole genome shotgun (WGS) entry which is preliminary data.</text>
</comment>
<dbReference type="AlphaFoldDB" id="A0AAD7NY00"/>
<evidence type="ECO:0000313" key="2">
    <source>
        <dbReference type="Proteomes" id="UP001215598"/>
    </source>
</evidence>
<accession>A0AAD7NY00</accession>
<sequence>MSLPSLPISSSPAVLPLLCPPAASALRLPGSLCPCHVGNLSFNAAFLPCQLGARPASQPYSVPRNVDTQPVFRS</sequence>
<protein>
    <submittedName>
        <fullName evidence="1">Uncharacterized protein</fullName>
    </submittedName>
</protein>
<gene>
    <name evidence="1" type="ORF">B0H16DRAFT_1500031</name>
</gene>
<proteinExistence type="predicted"/>
<keyword evidence="2" id="KW-1185">Reference proteome</keyword>
<name>A0AAD7NY00_9AGAR</name>
<reference evidence="1" key="1">
    <citation type="submission" date="2023-03" db="EMBL/GenBank/DDBJ databases">
        <title>Massive genome expansion in bonnet fungi (Mycena s.s.) driven by repeated elements and novel gene families across ecological guilds.</title>
        <authorList>
            <consortium name="Lawrence Berkeley National Laboratory"/>
            <person name="Harder C.B."/>
            <person name="Miyauchi S."/>
            <person name="Viragh M."/>
            <person name="Kuo A."/>
            <person name="Thoen E."/>
            <person name="Andreopoulos B."/>
            <person name="Lu D."/>
            <person name="Skrede I."/>
            <person name="Drula E."/>
            <person name="Henrissat B."/>
            <person name="Morin E."/>
            <person name="Kohler A."/>
            <person name="Barry K."/>
            <person name="LaButti K."/>
            <person name="Morin E."/>
            <person name="Salamov A."/>
            <person name="Lipzen A."/>
            <person name="Mereny Z."/>
            <person name="Hegedus B."/>
            <person name="Baldrian P."/>
            <person name="Stursova M."/>
            <person name="Weitz H."/>
            <person name="Taylor A."/>
            <person name="Grigoriev I.V."/>
            <person name="Nagy L.G."/>
            <person name="Martin F."/>
            <person name="Kauserud H."/>
        </authorList>
    </citation>
    <scope>NUCLEOTIDE SEQUENCE</scope>
    <source>
        <strain evidence="1">CBHHK182m</strain>
    </source>
</reference>